<accession>A0ABP9DBM3</accession>
<name>A0ABP9DBM3_9ACTN</name>
<protein>
    <submittedName>
        <fullName evidence="1">Uncharacterized protein</fullName>
    </submittedName>
</protein>
<dbReference type="EMBL" id="BAABIS010000001">
    <property type="protein sequence ID" value="GAA4838351.1"/>
    <property type="molecule type" value="Genomic_DNA"/>
</dbReference>
<evidence type="ECO:0000313" key="1">
    <source>
        <dbReference type="EMBL" id="GAA4838351.1"/>
    </source>
</evidence>
<gene>
    <name evidence="1" type="ORF">GCM10023235_11950</name>
</gene>
<reference evidence="2" key="1">
    <citation type="journal article" date="2019" name="Int. J. Syst. Evol. Microbiol.">
        <title>The Global Catalogue of Microorganisms (GCM) 10K type strain sequencing project: providing services to taxonomists for standard genome sequencing and annotation.</title>
        <authorList>
            <consortium name="The Broad Institute Genomics Platform"/>
            <consortium name="The Broad Institute Genome Sequencing Center for Infectious Disease"/>
            <person name="Wu L."/>
            <person name="Ma J."/>
        </authorList>
    </citation>
    <scope>NUCLEOTIDE SEQUENCE [LARGE SCALE GENOMIC DNA]</scope>
    <source>
        <strain evidence="2">JCM 13006</strain>
    </source>
</reference>
<comment type="caution">
    <text evidence="1">The sequence shown here is derived from an EMBL/GenBank/DDBJ whole genome shotgun (WGS) entry which is preliminary data.</text>
</comment>
<dbReference type="Proteomes" id="UP001501752">
    <property type="component" value="Unassembled WGS sequence"/>
</dbReference>
<keyword evidence="2" id="KW-1185">Reference proteome</keyword>
<evidence type="ECO:0000313" key="2">
    <source>
        <dbReference type="Proteomes" id="UP001501752"/>
    </source>
</evidence>
<proteinExistence type="predicted"/>
<sequence>MRHCPHGSHLIIGERAALLRVHDRTGTGPAERDYALGTVRALAWLLGHTGDHP</sequence>
<organism evidence="1 2">
    <name type="scientific">Kitasatospora terrestris</name>
    <dbReference type="NCBI Taxonomy" id="258051"/>
    <lineage>
        <taxon>Bacteria</taxon>
        <taxon>Bacillati</taxon>
        <taxon>Actinomycetota</taxon>
        <taxon>Actinomycetes</taxon>
        <taxon>Kitasatosporales</taxon>
        <taxon>Streptomycetaceae</taxon>
        <taxon>Kitasatospora</taxon>
    </lineage>
</organism>